<keyword evidence="2" id="KW-0808">Transferase</keyword>
<comment type="caution">
    <text evidence="2">The sequence shown here is derived from an EMBL/GenBank/DDBJ whole genome shotgun (WGS) entry which is preliminary data.</text>
</comment>
<accession>A0A7Y0KAC1</accession>
<protein>
    <submittedName>
        <fullName evidence="2">GNAT family N-acetyltransferase</fullName>
    </submittedName>
</protein>
<proteinExistence type="predicted"/>
<dbReference type="EMBL" id="JABBPK010000001">
    <property type="protein sequence ID" value="NMO78581.1"/>
    <property type="molecule type" value="Genomic_DNA"/>
</dbReference>
<dbReference type="PANTHER" id="PTHR41700">
    <property type="entry name" value="GCN5-RELATED N-ACETYLTRANSFERASE"/>
    <property type="match status" value="1"/>
</dbReference>
<dbReference type="Gene3D" id="3.40.630.30">
    <property type="match status" value="1"/>
</dbReference>
<dbReference type="InterPro" id="IPR000182">
    <property type="entry name" value="GNAT_dom"/>
</dbReference>
<feature type="domain" description="N-acetyltransferase" evidence="1">
    <location>
        <begin position="4"/>
        <end position="148"/>
    </location>
</feature>
<evidence type="ECO:0000313" key="2">
    <source>
        <dbReference type="EMBL" id="NMO78581.1"/>
    </source>
</evidence>
<name>A0A7Y0KAC1_9BACI</name>
<dbReference type="AlphaFoldDB" id="A0A7Y0KAC1"/>
<dbReference type="PROSITE" id="PS51186">
    <property type="entry name" value="GNAT"/>
    <property type="match status" value="1"/>
</dbReference>
<organism evidence="2 3">
    <name type="scientific">Niallia alba</name>
    <dbReference type="NCBI Taxonomy" id="2729105"/>
    <lineage>
        <taxon>Bacteria</taxon>
        <taxon>Bacillati</taxon>
        <taxon>Bacillota</taxon>
        <taxon>Bacilli</taxon>
        <taxon>Bacillales</taxon>
        <taxon>Bacillaceae</taxon>
        <taxon>Niallia</taxon>
    </lineage>
</organism>
<dbReference type="GO" id="GO:0016747">
    <property type="term" value="F:acyltransferase activity, transferring groups other than amino-acyl groups"/>
    <property type="evidence" value="ECO:0007669"/>
    <property type="project" value="InterPro"/>
</dbReference>
<evidence type="ECO:0000259" key="1">
    <source>
        <dbReference type="PROSITE" id="PS51186"/>
    </source>
</evidence>
<dbReference type="PANTHER" id="PTHR41700:SF1">
    <property type="entry name" value="N-ACETYLTRANSFERASE DOMAIN-CONTAINING PROTEIN"/>
    <property type="match status" value="1"/>
</dbReference>
<keyword evidence="3" id="KW-1185">Reference proteome</keyword>
<dbReference type="SUPFAM" id="SSF55729">
    <property type="entry name" value="Acyl-CoA N-acyltransferases (Nat)"/>
    <property type="match status" value="1"/>
</dbReference>
<gene>
    <name evidence="2" type="ORF">HHU08_16475</name>
</gene>
<dbReference type="InterPro" id="IPR038764">
    <property type="entry name" value="GNAT_N_AcTrfase_prd"/>
</dbReference>
<dbReference type="RefSeq" id="WP_169188878.1">
    <property type="nucleotide sequence ID" value="NZ_JABBPK010000001.1"/>
</dbReference>
<reference evidence="2 3" key="1">
    <citation type="submission" date="2020-04" db="EMBL/GenBank/DDBJ databases">
        <title>Bacillus sp. UniB3 isolated from commercial digestive syrup.</title>
        <authorList>
            <person name="Thorat V."/>
            <person name="Kirdat K."/>
            <person name="Tiwarekar B."/>
            <person name="Yadav A."/>
        </authorList>
    </citation>
    <scope>NUCLEOTIDE SEQUENCE [LARGE SCALE GENOMIC DNA]</scope>
    <source>
        <strain evidence="2 3">UniB3</strain>
    </source>
</reference>
<dbReference type="Proteomes" id="UP000588491">
    <property type="component" value="Unassembled WGS sequence"/>
</dbReference>
<sequence length="274" mass="31410">MKPYMIREVTAKDEIQMVVVFQDLIWGKKNTMPFPFLVASLHNGGIIIGAFLKKELVGFCYGFPGFHQNEVYLVSHMMAVKDKERNAGLGFKMKVKQKELALERGYKKIIWTFDPLESRNAFLNIAKLGGTVKTYYSDHYGIMDDELNSGLPSDRFLLEWSLKGKSVNNIPAEEQIQSIVTWEMAADIPVPLFVESISKKAEFYKVPVPNNIHTIKERDIAIAKKWRIMLRNACNHLFEMGYIIHSFQKTNEPVNYYIVSLGKVACFSKTIQAE</sequence>
<dbReference type="InterPro" id="IPR016181">
    <property type="entry name" value="Acyl_CoA_acyltransferase"/>
</dbReference>
<evidence type="ECO:0000313" key="3">
    <source>
        <dbReference type="Proteomes" id="UP000588491"/>
    </source>
</evidence>
<dbReference type="CDD" id="cd04301">
    <property type="entry name" value="NAT_SF"/>
    <property type="match status" value="1"/>
</dbReference>